<protein>
    <submittedName>
        <fullName evidence="4">RfaE bifunctional protein, domain I</fullName>
    </submittedName>
</protein>
<dbReference type="GO" id="GO:0033785">
    <property type="term" value="F:heptose 7-phosphate kinase activity"/>
    <property type="evidence" value="ECO:0007669"/>
    <property type="project" value="TreeGrafter"/>
</dbReference>
<dbReference type="Proteomes" id="UP000198744">
    <property type="component" value="Unassembled WGS sequence"/>
</dbReference>
<dbReference type="Pfam" id="PF00294">
    <property type="entry name" value="PfkB"/>
    <property type="match status" value="1"/>
</dbReference>
<dbReference type="FunFam" id="3.40.1190.20:FF:000002">
    <property type="entry name" value="Bifunctional protein HldE"/>
    <property type="match status" value="1"/>
</dbReference>
<name>A0A1H7UTY4_9BACT</name>
<feature type="domain" description="Carbohydrate kinase PfkB" evidence="3">
    <location>
        <begin position="21"/>
        <end position="322"/>
    </location>
</feature>
<dbReference type="NCBIfam" id="TIGR02198">
    <property type="entry name" value="rfaE_dom_I"/>
    <property type="match status" value="1"/>
</dbReference>
<dbReference type="InterPro" id="IPR029056">
    <property type="entry name" value="Ribokinase-like"/>
</dbReference>
<dbReference type="Gene3D" id="3.40.1190.20">
    <property type="match status" value="1"/>
</dbReference>
<dbReference type="GO" id="GO:0016773">
    <property type="term" value="F:phosphotransferase activity, alcohol group as acceptor"/>
    <property type="evidence" value="ECO:0007669"/>
    <property type="project" value="InterPro"/>
</dbReference>
<dbReference type="GO" id="GO:0033786">
    <property type="term" value="F:heptose-1-phosphate adenylyltransferase activity"/>
    <property type="evidence" value="ECO:0007669"/>
    <property type="project" value="TreeGrafter"/>
</dbReference>
<dbReference type="InterPro" id="IPR011913">
    <property type="entry name" value="RfaE_dom_I"/>
</dbReference>
<dbReference type="EMBL" id="FOBS01000002">
    <property type="protein sequence ID" value="SEM00460.1"/>
    <property type="molecule type" value="Genomic_DNA"/>
</dbReference>
<evidence type="ECO:0000313" key="5">
    <source>
        <dbReference type="Proteomes" id="UP000198744"/>
    </source>
</evidence>
<proteinExistence type="predicted"/>
<evidence type="ECO:0000313" key="4">
    <source>
        <dbReference type="EMBL" id="SEM00460.1"/>
    </source>
</evidence>
<evidence type="ECO:0000256" key="2">
    <source>
        <dbReference type="ARBA" id="ARBA00022777"/>
    </source>
</evidence>
<dbReference type="CDD" id="cd01172">
    <property type="entry name" value="RfaE_like"/>
    <property type="match status" value="1"/>
</dbReference>
<gene>
    <name evidence="4" type="ORF">SAMN04489760_102105</name>
</gene>
<keyword evidence="2" id="KW-0418">Kinase</keyword>
<dbReference type="SUPFAM" id="SSF53613">
    <property type="entry name" value="Ribokinase-like"/>
    <property type="match status" value="1"/>
</dbReference>
<reference evidence="4 5" key="1">
    <citation type="submission" date="2016-10" db="EMBL/GenBank/DDBJ databases">
        <authorList>
            <person name="de Groot N.N."/>
        </authorList>
    </citation>
    <scope>NUCLEOTIDE SEQUENCE [LARGE SCALE GENOMIC DNA]</scope>
    <source>
        <strain evidence="4 5">DSM 8423</strain>
    </source>
</reference>
<sequence length="332" mass="35774">MKKAIDRKRAQEIVDRFPEARVLVVGDVMVDHFIRGKVARISPEAPVPVVDVSGDHLLLGGCANVINNIYAMGGTVYGAGIVGEDAMAERIREEFRRRQIDPAGLIVEAGRPTTLKTRIIAHGQQVVRFDRESRKTAALESIEKLIDYIRTLRGELGAIVVSDYGKGVVTEDLMAGILDLVSGTDIMVCVDPKRTDLSLYAGVDIITPNHHEAGKAVGVDAPTGDELVKVGKELLSRYNFRSLLITRGEEGMSLFERDGQMGGILHTLFPTEAREVFDVTGAGDTVIGVFALCMASGASFREAAAISNYAAGIVVGKVGTATVTRQELKKVL</sequence>
<accession>A0A1H7UTY4</accession>
<dbReference type="STRING" id="43775.SAMN04489760_102105"/>
<dbReference type="AlphaFoldDB" id="A0A1H7UTY4"/>
<dbReference type="RefSeq" id="WP_093882034.1">
    <property type="nucleotide sequence ID" value="NZ_FOBS01000002.1"/>
</dbReference>
<dbReference type="InterPro" id="IPR011611">
    <property type="entry name" value="PfkB_dom"/>
</dbReference>
<evidence type="ECO:0000256" key="1">
    <source>
        <dbReference type="ARBA" id="ARBA00022679"/>
    </source>
</evidence>
<organism evidence="4 5">
    <name type="scientific">Syntrophus gentianae</name>
    <dbReference type="NCBI Taxonomy" id="43775"/>
    <lineage>
        <taxon>Bacteria</taxon>
        <taxon>Pseudomonadati</taxon>
        <taxon>Thermodesulfobacteriota</taxon>
        <taxon>Syntrophia</taxon>
        <taxon>Syntrophales</taxon>
        <taxon>Syntrophaceae</taxon>
        <taxon>Syntrophus</taxon>
    </lineage>
</organism>
<dbReference type="GO" id="GO:0005829">
    <property type="term" value="C:cytosol"/>
    <property type="evidence" value="ECO:0007669"/>
    <property type="project" value="TreeGrafter"/>
</dbReference>
<evidence type="ECO:0000259" key="3">
    <source>
        <dbReference type="Pfam" id="PF00294"/>
    </source>
</evidence>
<dbReference type="OrthoDB" id="9802794at2"/>
<dbReference type="PANTHER" id="PTHR46969">
    <property type="entry name" value="BIFUNCTIONAL PROTEIN HLDE"/>
    <property type="match status" value="1"/>
</dbReference>
<dbReference type="PANTHER" id="PTHR46969:SF1">
    <property type="entry name" value="BIFUNCTIONAL PROTEIN HLDE"/>
    <property type="match status" value="1"/>
</dbReference>
<keyword evidence="1" id="KW-0808">Transferase</keyword>
<keyword evidence="5" id="KW-1185">Reference proteome</keyword>